<name>F2Q840_YEREN</name>
<dbReference type="PANTHER" id="PTHR35850">
    <property type="entry name" value="CYTOPLASMIC PROTEIN-RELATED"/>
    <property type="match status" value="1"/>
</dbReference>
<protein>
    <recommendedName>
        <fullName evidence="2">Type VI secretion system contractile sheath small subunit</fullName>
    </recommendedName>
</protein>
<dbReference type="PANTHER" id="PTHR35850:SF1">
    <property type="entry name" value="TYPE VI SECRETION SYSTEM SHEATH PROTEIN TSSB1"/>
    <property type="match status" value="1"/>
</dbReference>
<dbReference type="AlphaFoldDB" id="F2Q840"/>
<dbReference type="EMBL" id="FN298493">
    <property type="protein sequence ID" value="CAX67771.1"/>
    <property type="molecule type" value="Genomic_DNA"/>
</dbReference>
<dbReference type="Pfam" id="PF05591">
    <property type="entry name" value="T6SS_VipA"/>
    <property type="match status" value="1"/>
</dbReference>
<accession>F2Q840</accession>
<proteinExistence type="predicted"/>
<gene>
    <name evidence="1" type="ORF">Y69_0048</name>
</gene>
<evidence type="ECO:0008006" key="2">
    <source>
        <dbReference type="Google" id="ProtNLM"/>
    </source>
</evidence>
<sequence length="162" mass="18099">MSNTQSKLGKIRPPRVHITYDIENGGTEGKKELPLVLGVVGDFAKQKESLKDRRFLHIDKDNFSDVMEGMAPSIELRVDSTIPGKDGQLAVSLQFNSMEDFSPENVAMQVEPLKNLLALREQLTELRNRTASNDALKEQLIELLSQQGNANPIVDDPQEDLK</sequence>
<reference evidence="1" key="1">
    <citation type="submission" date="2009-04" db="EMBL/GenBank/DDBJ databases">
        <title>Novel enterobacterial integrative and conjugative elements (ICEs), including a mobilisable relateive of SPI-7.</title>
        <authorList>
            <person name="Seth-Smith H.M."/>
        </authorList>
    </citation>
    <scope>NUCLEOTIDE SEQUENCE</scope>
    <source>
        <strain evidence="1">Y69</strain>
    </source>
</reference>
<evidence type="ECO:0000313" key="1">
    <source>
        <dbReference type="EMBL" id="CAX67771.1"/>
    </source>
</evidence>
<dbReference type="InterPro" id="IPR008312">
    <property type="entry name" value="T6SS_TssB1"/>
</dbReference>
<dbReference type="PIRSF" id="PIRSF028301">
    <property type="entry name" value="UCP028301"/>
    <property type="match status" value="1"/>
</dbReference>
<dbReference type="NCBIfam" id="TIGR03358">
    <property type="entry name" value="VI_chp_5"/>
    <property type="match status" value="1"/>
</dbReference>
<organism evidence="1">
    <name type="scientific">Yersinia enterocolitica</name>
    <dbReference type="NCBI Taxonomy" id="630"/>
    <lineage>
        <taxon>Bacteria</taxon>
        <taxon>Pseudomonadati</taxon>
        <taxon>Pseudomonadota</taxon>
        <taxon>Gammaproteobacteria</taxon>
        <taxon>Enterobacterales</taxon>
        <taxon>Yersiniaceae</taxon>
        <taxon>Yersinia</taxon>
    </lineage>
</organism>